<name>A0A7J6L6M7_PERCH</name>
<feature type="compositionally biased region" description="Polar residues" evidence="1">
    <location>
        <begin position="77"/>
        <end position="102"/>
    </location>
</feature>
<accession>A0A7J6L6M7</accession>
<dbReference type="AlphaFoldDB" id="A0A7J6L6M7"/>
<keyword evidence="3" id="KW-1185">Reference proteome</keyword>
<proteinExistence type="predicted"/>
<dbReference type="OrthoDB" id="433333at2759"/>
<dbReference type="EMBL" id="JAAPAO010000698">
    <property type="protein sequence ID" value="KAF4654864.1"/>
    <property type="molecule type" value="Genomic_DNA"/>
</dbReference>
<sequence>MSRRPGASHALMLPPVGYKFIPKSDRVCGAPGCFECYDIYCQRCESKDRRIMELEMRNNDLCKNLTLLQGQLFAKLQQQHPPNNNDGSRQTSFFEGLSSQPTFRPGGPPSSSMKDAFAYVQSPVLHDPVSNRNYVATTTYTSP</sequence>
<organism evidence="2 3">
    <name type="scientific">Perkinsus chesapeaki</name>
    <name type="common">Clam parasite</name>
    <name type="synonym">Perkinsus andrewsi</name>
    <dbReference type="NCBI Taxonomy" id="330153"/>
    <lineage>
        <taxon>Eukaryota</taxon>
        <taxon>Sar</taxon>
        <taxon>Alveolata</taxon>
        <taxon>Perkinsozoa</taxon>
        <taxon>Perkinsea</taxon>
        <taxon>Perkinsida</taxon>
        <taxon>Perkinsidae</taxon>
        <taxon>Perkinsus</taxon>
    </lineage>
</organism>
<feature type="region of interest" description="Disordered" evidence="1">
    <location>
        <begin position="77"/>
        <end position="115"/>
    </location>
</feature>
<protein>
    <submittedName>
        <fullName evidence="2">Uncharacterized protein</fullName>
    </submittedName>
</protein>
<reference evidence="2 3" key="1">
    <citation type="submission" date="2020-04" db="EMBL/GenBank/DDBJ databases">
        <title>Perkinsus chesapeaki whole genome sequence.</title>
        <authorList>
            <person name="Bogema D.R."/>
        </authorList>
    </citation>
    <scope>NUCLEOTIDE SEQUENCE [LARGE SCALE GENOMIC DNA]</scope>
    <source>
        <strain evidence="2">ATCC PRA-425</strain>
    </source>
</reference>
<evidence type="ECO:0000313" key="3">
    <source>
        <dbReference type="Proteomes" id="UP000591131"/>
    </source>
</evidence>
<evidence type="ECO:0000313" key="2">
    <source>
        <dbReference type="EMBL" id="KAF4654864.1"/>
    </source>
</evidence>
<dbReference type="Proteomes" id="UP000591131">
    <property type="component" value="Unassembled WGS sequence"/>
</dbReference>
<comment type="caution">
    <text evidence="2">The sequence shown here is derived from an EMBL/GenBank/DDBJ whole genome shotgun (WGS) entry which is preliminary data.</text>
</comment>
<evidence type="ECO:0000256" key="1">
    <source>
        <dbReference type="SAM" id="MobiDB-lite"/>
    </source>
</evidence>
<gene>
    <name evidence="2" type="ORF">FOL47_009716</name>
</gene>